<evidence type="ECO:0000256" key="4">
    <source>
        <dbReference type="RuleBase" id="RU363071"/>
    </source>
</evidence>
<evidence type="ECO:0000256" key="1">
    <source>
        <dbReference type="ARBA" id="ARBA00008911"/>
    </source>
</evidence>
<feature type="binding site" evidence="3">
    <location>
        <position position="275"/>
    </location>
    <ligand>
        <name>phosphoenolpyruvate</name>
        <dbReference type="ChEBI" id="CHEBI:58702"/>
    </ligand>
</feature>
<feature type="binding site" evidence="3">
    <location>
        <position position="69"/>
    </location>
    <ligand>
        <name>Mn(2+)</name>
        <dbReference type="ChEBI" id="CHEBI:29035"/>
    </ligand>
</feature>
<dbReference type="Gene3D" id="3.20.20.70">
    <property type="entry name" value="Aldolase class I"/>
    <property type="match status" value="1"/>
</dbReference>
<dbReference type="EC" id="2.5.1.54" evidence="4"/>
<dbReference type="GO" id="GO:0003849">
    <property type="term" value="F:3-deoxy-7-phosphoheptulonate synthase activity"/>
    <property type="evidence" value="ECO:0007669"/>
    <property type="project" value="UniProtKB-EC"/>
</dbReference>
<dbReference type="GO" id="GO:0009073">
    <property type="term" value="P:aromatic amino acid family biosynthetic process"/>
    <property type="evidence" value="ECO:0007669"/>
    <property type="project" value="UniProtKB-KW"/>
</dbReference>
<dbReference type="RefSeq" id="WP_129248285.1">
    <property type="nucleotide sequence ID" value="NZ_JABZEL010000009.1"/>
</dbReference>
<dbReference type="SUPFAM" id="SSF51569">
    <property type="entry name" value="Aldolase"/>
    <property type="match status" value="1"/>
</dbReference>
<comment type="catalytic activity">
    <reaction evidence="4">
        <text>D-erythrose 4-phosphate + phosphoenolpyruvate + H2O = 7-phospho-2-dehydro-3-deoxy-D-arabino-heptonate + phosphate</text>
        <dbReference type="Rhea" id="RHEA:14717"/>
        <dbReference type="ChEBI" id="CHEBI:15377"/>
        <dbReference type="ChEBI" id="CHEBI:16897"/>
        <dbReference type="ChEBI" id="CHEBI:43474"/>
        <dbReference type="ChEBI" id="CHEBI:58394"/>
        <dbReference type="ChEBI" id="CHEBI:58702"/>
        <dbReference type="EC" id="2.5.1.54"/>
    </reaction>
</comment>
<dbReference type="UniPathway" id="UPA00053">
    <property type="reaction ID" value="UER00084"/>
</dbReference>
<dbReference type="PANTHER" id="PTHR21337:SF0">
    <property type="entry name" value="PHOSPHO-2-DEHYDRO-3-DEOXYHEPTONATE ALDOLASE"/>
    <property type="match status" value="1"/>
</dbReference>
<comment type="pathway">
    <text evidence="4">Metabolic intermediate biosynthesis; chorismate biosynthesis; chorismate from D-erythrose 4-phosphate and phosphoenolpyruvate: step 1/7.</text>
</comment>
<evidence type="ECO:0000313" key="6">
    <source>
        <dbReference type="Proteomes" id="UP000289482"/>
    </source>
</evidence>
<evidence type="ECO:0000256" key="3">
    <source>
        <dbReference type="PIRSR" id="PIRSR602480-1"/>
    </source>
</evidence>
<dbReference type="InterPro" id="IPR002480">
    <property type="entry name" value="DAHP_synth_2"/>
</dbReference>
<reference evidence="5 6" key="1">
    <citation type="submission" date="2019-01" db="EMBL/GenBank/DDBJ databases">
        <title>Draft genome sequences of the type strain Streptomyces sioyaensis DSM 40032 and its novel strain, TM32, a thermotolerant antibiotics-producing actinobacterium.</title>
        <authorList>
            <person name="Nakaew N."/>
            <person name="Lumyong S."/>
            <person name="Sloan W.T."/>
            <person name="Sungthong R."/>
        </authorList>
    </citation>
    <scope>NUCLEOTIDE SEQUENCE [LARGE SCALE GENOMIC DNA]</scope>
    <source>
        <strain evidence="5 6">DSM 40032</strain>
    </source>
</reference>
<feature type="binding site" evidence="3">
    <location>
        <position position="307"/>
    </location>
    <ligand>
        <name>Mn(2+)</name>
        <dbReference type="ChEBI" id="CHEBI:29035"/>
    </ligand>
</feature>
<keyword evidence="3" id="KW-0170">Cobalt</keyword>
<feature type="binding site" evidence="3">
    <location>
        <position position="377"/>
    </location>
    <ligand>
        <name>Mn(2+)</name>
        <dbReference type="ChEBI" id="CHEBI:29035"/>
    </ligand>
</feature>
<evidence type="ECO:0000256" key="2">
    <source>
        <dbReference type="ARBA" id="ARBA00022679"/>
    </source>
</evidence>
<feature type="binding site" evidence="3">
    <location>
        <begin position="221"/>
        <end position="222"/>
    </location>
    <ligand>
        <name>phosphoenolpyruvate</name>
        <dbReference type="ChEBI" id="CHEBI:58702"/>
    </ligand>
</feature>
<keyword evidence="3" id="KW-0464">Manganese</keyword>
<protein>
    <recommendedName>
        <fullName evidence="4">Phospho-2-dehydro-3-deoxyheptonate aldolase</fullName>
        <ecNumber evidence="4">2.5.1.54</ecNumber>
    </recommendedName>
</protein>
<keyword evidence="4" id="KW-0057">Aromatic amino acid biosynthesis</keyword>
<feature type="binding site" evidence="3">
    <location>
        <position position="349"/>
    </location>
    <ligand>
        <name>Mn(2+)</name>
        <dbReference type="ChEBI" id="CHEBI:29035"/>
    </ligand>
</feature>
<dbReference type="GO" id="GO:0008652">
    <property type="term" value="P:amino acid biosynthetic process"/>
    <property type="evidence" value="ECO:0007669"/>
    <property type="project" value="UniProtKB-KW"/>
</dbReference>
<accession>A0A4Q1R2D2</accession>
<sequence length="401" mass="43044">MSTLLVSSPTAAPKALQQPAWPDAAVLERVTERLGAGLPLVLAAECDTLRRRMAAVARGDAFVLQGGDCAETFRDLSLDTVSRKMDTLFATADELSEAMFLPVVVVARLAGQYAKPRSQPVETKDGVTLPSYRGDAVNGLEFTAEARTPDPHRMLQMYAASGATLNVVRSLLAEDGGQAACRELFVSHEALLLDYERPLARTDARTGETYSGSGHLLWAGERTRNADDAHIEFLSRISNPVAVKVGPRATPQELLALVDRLDPGREPGRLTFIARMGADRVRDALPDLVETVAAAGAPVAWVTDPMHGNTVSAPSGHKTRHFDTVLDEVTGFFEVHRALGTHPGGLHLEMTGEEVTECVGAGVGLGDVPRRYESACDPRLNRSQTRELGRLVAELATPVGV</sequence>
<dbReference type="PANTHER" id="PTHR21337">
    <property type="entry name" value="PHOSPHO-2-DEHYDRO-3-DEOXYHEPTONATE ALDOLASE 1, 2"/>
    <property type="match status" value="1"/>
</dbReference>
<dbReference type="GO" id="GO:0009423">
    <property type="term" value="P:chorismate biosynthetic process"/>
    <property type="evidence" value="ECO:0007669"/>
    <property type="project" value="UniProtKB-UniPathway"/>
</dbReference>
<comment type="similarity">
    <text evidence="1 4">Belongs to the class-II DAHP synthase family.</text>
</comment>
<feature type="binding site" evidence="3">
    <location>
        <position position="108"/>
    </location>
    <ligand>
        <name>phosphoenolpyruvate</name>
        <dbReference type="ChEBI" id="CHEBI:58702"/>
    </ligand>
</feature>
<comment type="cofactor">
    <cofactor evidence="3">
        <name>Mn(2+)</name>
        <dbReference type="ChEBI" id="CHEBI:29035"/>
    </cofactor>
    <cofactor evidence="3">
        <name>Co(2+)</name>
        <dbReference type="ChEBI" id="CHEBI:48828"/>
    </cofactor>
    <cofactor evidence="3">
        <name>Cd(2+)</name>
        <dbReference type="ChEBI" id="CHEBI:48775"/>
    </cofactor>
    <text evidence="3">Binds 1 divalent cation per subunit. The enzyme is active with manganese, cobalt or cadmium ions.</text>
</comment>
<evidence type="ECO:0000313" key="5">
    <source>
        <dbReference type="EMBL" id="RXS66248.1"/>
    </source>
</evidence>
<keyword evidence="6" id="KW-1185">Reference proteome</keyword>
<dbReference type="Proteomes" id="UP000289482">
    <property type="component" value="Unassembled WGS sequence"/>
</dbReference>
<dbReference type="InterPro" id="IPR013785">
    <property type="entry name" value="Aldolase_TIM"/>
</dbReference>
<gene>
    <name evidence="5" type="ORF">EST54_15930</name>
</gene>
<dbReference type="AlphaFoldDB" id="A0A4Q1R2D2"/>
<keyword evidence="4" id="KW-0028">Amino-acid biosynthesis</keyword>
<proteinExistence type="inferred from homology"/>
<comment type="caution">
    <text evidence="5">The sequence shown here is derived from an EMBL/GenBank/DDBJ whole genome shotgun (WGS) entry which is preliminary data.</text>
</comment>
<keyword evidence="3" id="KW-0104">Cadmium</keyword>
<dbReference type="Pfam" id="PF01474">
    <property type="entry name" value="DAHP_synth_2"/>
    <property type="match status" value="2"/>
</dbReference>
<keyword evidence="2 4" id="KW-0808">Transferase</keyword>
<name>A0A4Q1R2D2_9ACTN</name>
<dbReference type="EMBL" id="SDIF01000039">
    <property type="protein sequence ID" value="RXS66248.1"/>
    <property type="molecule type" value="Genomic_DNA"/>
</dbReference>
<organism evidence="5 6">
    <name type="scientific">Streptomyces sioyaensis</name>
    <dbReference type="NCBI Taxonomy" id="67364"/>
    <lineage>
        <taxon>Bacteria</taxon>
        <taxon>Bacillati</taxon>
        <taxon>Actinomycetota</taxon>
        <taxon>Actinomycetes</taxon>
        <taxon>Kitasatosporales</taxon>
        <taxon>Streptomycetaceae</taxon>
        <taxon>Streptomyces</taxon>
    </lineage>
</organism>
<feature type="binding site" evidence="3">
    <location>
        <position position="244"/>
    </location>
    <ligand>
        <name>phosphoenolpyruvate</name>
        <dbReference type="ChEBI" id="CHEBI:58702"/>
    </ligand>
</feature>
<dbReference type="GeneID" id="95779450"/>